<gene>
    <name evidence="1" type="ORF">B9H04_14765</name>
</gene>
<evidence type="ECO:0000313" key="1">
    <source>
        <dbReference type="EMBL" id="OSO93933.1"/>
    </source>
</evidence>
<protein>
    <submittedName>
        <fullName evidence="1">Uncharacterized protein</fullName>
    </submittedName>
</protein>
<dbReference type="EMBL" id="NEDJ01000070">
    <property type="protein sequence ID" value="OSO93933.1"/>
    <property type="molecule type" value="Genomic_DNA"/>
</dbReference>
<dbReference type="Proteomes" id="UP000193587">
    <property type="component" value="Unassembled WGS sequence"/>
</dbReference>
<proteinExistence type="predicted"/>
<comment type="caution">
    <text evidence="1">The sequence shown here is derived from an EMBL/GenBank/DDBJ whole genome shotgun (WGS) entry which is preliminary data.</text>
</comment>
<sequence>MVVSFTDSEYSGANSGTTPFAASPAPSYWNSSDLNGQDIGPGDDLYVHFSFFLNDDVGSLGSGASTDITDVPDDIGFYADDTTSNTSDFS</sequence>
<reference evidence="1 2" key="1">
    <citation type="submission" date="2017-04" db="EMBL/GenBank/DDBJ databases">
        <title>MLSA of the genus Halorubrum.</title>
        <authorList>
            <person name="De La Haba R."/>
            <person name="Sanchez-Porro C."/>
            <person name="Infante-Dominguez C."/>
            <person name="Ventosa A."/>
        </authorList>
    </citation>
    <scope>NUCLEOTIDE SEQUENCE [LARGE SCALE GENOMIC DNA]</scope>
    <source>
        <strain evidence="1 2">DSM 17463</strain>
    </source>
</reference>
<evidence type="ECO:0000313" key="2">
    <source>
        <dbReference type="Proteomes" id="UP000193587"/>
    </source>
</evidence>
<dbReference type="AlphaFoldDB" id="A0A1X4G9Z4"/>
<accession>A0A1X4G9Z4</accession>
<organism evidence="1 2">
    <name type="scientific">Halorubrum ezzemoulense DSM 17463</name>
    <dbReference type="NCBI Taxonomy" id="1121945"/>
    <lineage>
        <taxon>Archaea</taxon>
        <taxon>Methanobacteriati</taxon>
        <taxon>Methanobacteriota</taxon>
        <taxon>Stenosarchaea group</taxon>
        <taxon>Halobacteria</taxon>
        <taxon>Halobacteriales</taxon>
        <taxon>Haloferacaceae</taxon>
        <taxon>Halorubrum</taxon>
    </lineage>
</organism>
<name>A0A1X4G9Z4_HALEZ</name>